<dbReference type="Gene3D" id="3.60.40.10">
    <property type="entry name" value="PPM-type phosphatase domain"/>
    <property type="match status" value="1"/>
</dbReference>
<evidence type="ECO:0000259" key="3">
    <source>
        <dbReference type="SMART" id="SM00065"/>
    </source>
</evidence>
<feature type="compositionally biased region" description="Low complexity" evidence="2">
    <location>
        <begin position="1"/>
        <end position="24"/>
    </location>
</feature>
<dbReference type="EMBL" id="BAABHS010000052">
    <property type="protein sequence ID" value="GAA4994570.1"/>
    <property type="molecule type" value="Genomic_DNA"/>
</dbReference>
<gene>
    <name evidence="5" type="ORF">GCM10023205_79220</name>
</gene>
<feature type="domain" description="GAF" evidence="3">
    <location>
        <begin position="128"/>
        <end position="302"/>
    </location>
</feature>
<reference evidence="6" key="1">
    <citation type="journal article" date="2019" name="Int. J. Syst. Evol. Microbiol.">
        <title>The Global Catalogue of Microorganisms (GCM) 10K type strain sequencing project: providing services to taxonomists for standard genome sequencing and annotation.</title>
        <authorList>
            <consortium name="The Broad Institute Genomics Platform"/>
            <consortium name="The Broad Institute Genome Sequencing Center for Infectious Disease"/>
            <person name="Wu L."/>
            <person name="Ma J."/>
        </authorList>
    </citation>
    <scope>NUCLEOTIDE SEQUENCE [LARGE SCALE GENOMIC DNA]</scope>
    <source>
        <strain evidence="6">JCM 17986</strain>
    </source>
</reference>
<dbReference type="PANTHER" id="PTHR43156:SF2">
    <property type="entry name" value="STAGE II SPORULATION PROTEIN E"/>
    <property type="match status" value="1"/>
</dbReference>
<dbReference type="SMART" id="SM00331">
    <property type="entry name" value="PP2C_SIG"/>
    <property type="match status" value="1"/>
</dbReference>
<evidence type="ECO:0000256" key="2">
    <source>
        <dbReference type="SAM" id="MobiDB-lite"/>
    </source>
</evidence>
<dbReference type="Pfam" id="PF07228">
    <property type="entry name" value="SpoIIE"/>
    <property type="match status" value="1"/>
</dbReference>
<keyword evidence="6" id="KW-1185">Reference proteome</keyword>
<dbReference type="Proteomes" id="UP001500466">
    <property type="component" value="Unassembled WGS sequence"/>
</dbReference>
<dbReference type="PANTHER" id="PTHR43156">
    <property type="entry name" value="STAGE II SPORULATION PROTEIN E-RELATED"/>
    <property type="match status" value="1"/>
</dbReference>
<dbReference type="Gene3D" id="3.30.450.40">
    <property type="match status" value="1"/>
</dbReference>
<evidence type="ECO:0000259" key="4">
    <source>
        <dbReference type="SMART" id="SM00331"/>
    </source>
</evidence>
<feature type="domain" description="PPM-type phosphatase" evidence="4">
    <location>
        <begin position="323"/>
        <end position="551"/>
    </location>
</feature>
<dbReference type="InterPro" id="IPR052016">
    <property type="entry name" value="Bact_Sigma-Reg"/>
</dbReference>
<dbReference type="InterPro" id="IPR029016">
    <property type="entry name" value="GAF-like_dom_sf"/>
</dbReference>
<sequence length="624" mass="65399">MNSPDAARARAGPAASGESGPPTAESTEAVVIDRAGRVLSATPDAAWLLGAFLDLFRRRGAPSSGTVVLHPPHGPCDYQYTLAPLASDTSAGSRLVLLRRSGEKGRDTARRREERLESVARNAAVGIAGTLDFREVAERLAHALVPDFADVATVEVPEAVLRTDDAPAEDLASRRLFRVAVATAAGGTPPGFLPAGAPMPPLPARPDVGPLRDGPVLVVADVDDFRRRLGLGEADSPAVIPVGAHALLSAPMLGGDRTLGVLTAWRTTDPDDFGDAEVELFVEIASRGALALDNARRYAREHRVAVALQRSLLPPRTTGADAAETAGTYVPAGGEAGVGGDWYDVLPLASLRTAFVIGDVVGHGLGSTVTMGRLRTAVQTMAEADPSPRELLTRLDDMVAARAIEGDGDRSDDHADADVAVSALCTTAMYAVFDPIRRTCAIASAGHPPPLVLRPGHAAEFAAVDPGPPMGIGGLPFEETEIAVPPGSILAFYTDGLVKQGGAAGIVAGMNALAGALDEHRELHIEAIGQAVLERLEPSKRDDAALLLVRTREVPQDHVAEWELPADPSVVAKAREMAGRRLAAWGLDELAFTTELGPVLGSDHGRVGRLRSQIMAPRRWSPAR</sequence>
<evidence type="ECO:0000256" key="1">
    <source>
        <dbReference type="ARBA" id="ARBA00022801"/>
    </source>
</evidence>
<evidence type="ECO:0000313" key="5">
    <source>
        <dbReference type="EMBL" id="GAA4994570.1"/>
    </source>
</evidence>
<keyword evidence="1" id="KW-0378">Hydrolase</keyword>
<dbReference type="Pfam" id="PF01590">
    <property type="entry name" value="GAF"/>
    <property type="match status" value="1"/>
</dbReference>
<dbReference type="InterPro" id="IPR001932">
    <property type="entry name" value="PPM-type_phosphatase-like_dom"/>
</dbReference>
<evidence type="ECO:0000313" key="6">
    <source>
        <dbReference type="Proteomes" id="UP001500466"/>
    </source>
</evidence>
<proteinExistence type="predicted"/>
<dbReference type="InterPro" id="IPR036457">
    <property type="entry name" value="PPM-type-like_dom_sf"/>
</dbReference>
<comment type="caution">
    <text evidence="5">The sequence shown here is derived from an EMBL/GenBank/DDBJ whole genome shotgun (WGS) entry which is preliminary data.</text>
</comment>
<evidence type="ECO:0008006" key="7">
    <source>
        <dbReference type="Google" id="ProtNLM"/>
    </source>
</evidence>
<protein>
    <recommendedName>
        <fullName evidence="7">Serine phosphatase RsbU, regulator of sigma subunit</fullName>
    </recommendedName>
</protein>
<accession>A0ABP9IDV0</accession>
<dbReference type="SUPFAM" id="SSF55781">
    <property type="entry name" value="GAF domain-like"/>
    <property type="match status" value="1"/>
</dbReference>
<dbReference type="SMART" id="SM00065">
    <property type="entry name" value="GAF"/>
    <property type="match status" value="1"/>
</dbReference>
<dbReference type="SUPFAM" id="SSF81606">
    <property type="entry name" value="PP2C-like"/>
    <property type="match status" value="1"/>
</dbReference>
<name>A0ABP9IDV0_9ACTN</name>
<organism evidence="5 6">
    <name type="scientific">Yinghuangia aomiensis</name>
    <dbReference type="NCBI Taxonomy" id="676205"/>
    <lineage>
        <taxon>Bacteria</taxon>
        <taxon>Bacillati</taxon>
        <taxon>Actinomycetota</taxon>
        <taxon>Actinomycetes</taxon>
        <taxon>Kitasatosporales</taxon>
        <taxon>Streptomycetaceae</taxon>
        <taxon>Yinghuangia</taxon>
    </lineage>
</organism>
<feature type="region of interest" description="Disordered" evidence="2">
    <location>
        <begin position="1"/>
        <end position="26"/>
    </location>
</feature>
<dbReference type="InterPro" id="IPR003018">
    <property type="entry name" value="GAF"/>
</dbReference>